<keyword evidence="3" id="KW-1185">Reference proteome</keyword>
<reference evidence="2" key="2">
    <citation type="submission" date="2023-06" db="EMBL/GenBank/DDBJ databases">
        <authorList>
            <consortium name="Lawrence Berkeley National Laboratory"/>
            <person name="Haridas S."/>
            <person name="Hensen N."/>
            <person name="Bonometti L."/>
            <person name="Westerberg I."/>
            <person name="Brannstrom I.O."/>
            <person name="Guillou S."/>
            <person name="Cros-Aarteil S."/>
            <person name="Calhoun S."/>
            <person name="Kuo A."/>
            <person name="Mondo S."/>
            <person name="Pangilinan J."/>
            <person name="Riley R."/>
            <person name="Labutti K."/>
            <person name="Andreopoulos B."/>
            <person name="Lipzen A."/>
            <person name="Chen C."/>
            <person name="Yanf M."/>
            <person name="Daum C."/>
            <person name="Ng V."/>
            <person name="Clum A."/>
            <person name="Steindorff A."/>
            <person name="Ohm R."/>
            <person name="Martin F."/>
            <person name="Silar P."/>
            <person name="Natvig D."/>
            <person name="Lalanne C."/>
            <person name="Gautier V."/>
            <person name="Ament-Velasquez S.L."/>
            <person name="Kruys A."/>
            <person name="Hutchinson M.I."/>
            <person name="Powell A.J."/>
            <person name="Barry K."/>
            <person name="Miller A.N."/>
            <person name="Grigoriev I.V."/>
            <person name="Debuchy R."/>
            <person name="Gladieux P."/>
            <person name="Thoren M.H."/>
            <person name="Johannesson H."/>
        </authorList>
    </citation>
    <scope>NUCLEOTIDE SEQUENCE</scope>
    <source>
        <strain evidence="2">CBS 118394</strain>
    </source>
</reference>
<evidence type="ECO:0008006" key="4">
    <source>
        <dbReference type="Google" id="ProtNLM"/>
    </source>
</evidence>
<sequence length="161" mass="17828">MSSSVSSPVQGRRATQQPQTQPPLLLSPGRMQSDPVEIFEMEDWEVAPGRIREQASVSAENIAFSKPYLSETNKDVPVCEDVTFRIDTIRAGQAWELEPHALKTRMCSVAAGKVRVKIGEEPEFTIGPHGMFKVKDGVPCTVRNWMYVDAVLHVTSLSGFP</sequence>
<evidence type="ECO:0000256" key="1">
    <source>
        <dbReference type="SAM" id="MobiDB-lite"/>
    </source>
</evidence>
<reference evidence="2" key="1">
    <citation type="journal article" date="2023" name="Mol. Phylogenet. Evol.">
        <title>Genome-scale phylogeny and comparative genomics of the fungal order Sordariales.</title>
        <authorList>
            <person name="Hensen N."/>
            <person name="Bonometti L."/>
            <person name="Westerberg I."/>
            <person name="Brannstrom I.O."/>
            <person name="Guillou S."/>
            <person name="Cros-Aarteil S."/>
            <person name="Calhoun S."/>
            <person name="Haridas S."/>
            <person name="Kuo A."/>
            <person name="Mondo S."/>
            <person name="Pangilinan J."/>
            <person name="Riley R."/>
            <person name="LaButti K."/>
            <person name="Andreopoulos B."/>
            <person name="Lipzen A."/>
            <person name="Chen C."/>
            <person name="Yan M."/>
            <person name="Daum C."/>
            <person name="Ng V."/>
            <person name="Clum A."/>
            <person name="Steindorff A."/>
            <person name="Ohm R.A."/>
            <person name="Martin F."/>
            <person name="Silar P."/>
            <person name="Natvig D.O."/>
            <person name="Lalanne C."/>
            <person name="Gautier V."/>
            <person name="Ament-Velasquez S.L."/>
            <person name="Kruys A."/>
            <person name="Hutchinson M.I."/>
            <person name="Powell A.J."/>
            <person name="Barry K."/>
            <person name="Miller A.N."/>
            <person name="Grigoriev I.V."/>
            <person name="Debuchy R."/>
            <person name="Gladieux P."/>
            <person name="Hiltunen Thoren M."/>
            <person name="Johannesson H."/>
        </authorList>
    </citation>
    <scope>NUCLEOTIDE SEQUENCE</scope>
    <source>
        <strain evidence="2">CBS 118394</strain>
    </source>
</reference>
<evidence type="ECO:0000313" key="2">
    <source>
        <dbReference type="EMBL" id="KAK3318947.1"/>
    </source>
</evidence>
<dbReference type="EMBL" id="JAUEDM010000004">
    <property type="protein sequence ID" value="KAK3318947.1"/>
    <property type="molecule type" value="Genomic_DNA"/>
</dbReference>
<dbReference type="AlphaFoldDB" id="A0AAE0M4I5"/>
<accession>A0AAE0M4I5</accession>
<organism evidence="2 3">
    <name type="scientific">Apodospora peruviana</name>
    <dbReference type="NCBI Taxonomy" id="516989"/>
    <lineage>
        <taxon>Eukaryota</taxon>
        <taxon>Fungi</taxon>
        <taxon>Dikarya</taxon>
        <taxon>Ascomycota</taxon>
        <taxon>Pezizomycotina</taxon>
        <taxon>Sordariomycetes</taxon>
        <taxon>Sordariomycetidae</taxon>
        <taxon>Sordariales</taxon>
        <taxon>Lasiosphaeriaceae</taxon>
        <taxon>Apodospora</taxon>
    </lineage>
</organism>
<feature type="compositionally biased region" description="Low complexity" evidence="1">
    <location>
        <begin position="15"/>
        <end position="26"/>
    </location>
</feature>
<name>A0AAE0M4I5_9PEZI</name>
<protein>
    <recommendedName>
        <fullName evidence="4">(S)-ureidoglycine aminohydrolase cupin domain-containing protein</fullName>
    </recommendedName>
</protein>
<proteinExistence type="predicted"/>
<comment type="caution">
    <text evidence="2">The sequence shown here is derived from an EMBL/GenBank/DDBJ whole genome shotgun (WGS) entry which is preliminary data.</text>
</comment>
<evidence type="ECO:0000313" key="3">
    <source>
        <dbReference type="Proteomes" id="UP001283341"/>
    </source>
</evidence>
<dbReference type="Proteomes" id="UP001283341">
    <property type="component" value="Unassembled WGS sequence"/>
</dbReference>
<gene>
    <name evidence="2" type="ORF">B0H66DRAFT_603510</name>
</gene>
<feature type="region of interest" description="Disordered" evidence="1">
    <location>
        <begin position="1"/>
        <end position="32"/>
    </location>
</feature>